<organism evidence="1">
    <name type="scientific">Spongospora subterranea</name>
    <dbReference type="NCBI Taxonomy" id="70186"/>
    <lineage>
        <taxon>Eukaryota</taxon>
        <taxon>Sar</taxon>
        <taxon>Rhizaria</taxon>
        <taxon>Endomyxa</taxon>
        <taxon>Phytomyxea</taxon>
        <taxon>Plasmodiophorida</taxon>
        <taxon>Plasmodiophoridae</taxon>
        <taxon>Spongospora</taxon>
    </lineage>
</organism>
<feature type="non-terminal residue" evidence="1">
    <location>
        <position position="1"/>
    </location>
</feature>
<name>A0A0H5QI26_9EUKA</name>
<dbReference type="AlphaFoldDB" id="A0A0H5QI26"/>
<evidence type="ECO:0008006" key="2">
    <source>
        <dbReference type="Google" id="ProtNLM"/>
    </source>
</evidence>
<dbReference type="SUPFAM" id="SSF56112">
    <property type="entry name" value="Protein kinase-like (PK-like)"/>
    <property type="match status" value="1"/>
</dbReference>
<dbReference type="InterPro" id="IPR027417">
    <property type="entry name" value="P-loop_NTPase"/>
</dbReference>
<dbReference type="Pfam" id="PF13671">
    <property type="entry name" value="AAA_33"/>
    <property type="match status" value="1"/>
</dbReference>
<dbReference type="PANTHER" id="PTHR43883">
    <property type="entry name" value="SLR0207 PROTEIN"/>
    <property type="match status" value="1"/>
</dbReference>
<dbReference type="Gene3D" id="3.40.50.300">
    <property type="entry name" value="P-loop containing nucleotide triphosphate hydrolases"/>
    <property type="match status" value="1"/>
</dbReference>
<protein>
    <recommendedName>
        <fullName evidence="2">Aminoglycoside phosphotransferase domain-containing protein</fullName>
    </recommendedName>
</protein>
<dbReference type="SUPFAM" id="SSF52540">
    <property type="entry name" value="P-loop containing nucleoside triphosphate hydrolases"/>
    <property type="match status" value="1"/>
</dbReference>
<accession>A0A0H5QI26</accession>
<dbReference type="InterPro" id="IPR011009">
    <property type="entry name" value="Kinase-like_dom_sf"/>
</dbReference>
<dbReference type="PANTHER" id="PTHR43883:SF1">
    <property type="entry name" value="GLUCONOKINASE"/>
    <property type="match status" value="1"/>
</dbReference>
<proteinExistence type="predicted"/>
<evidence type="ECO:0000313" key="1">
    <source>
        <dbReference type="EMBL" id="CRZ01633.1"/>
    </source>
</evidence>
<dbReference type="InterPro" id="IPR052732">
    <property type="entry name" value="Cell-binding_unc_protein"/>
</dbReference>
<dbReference type="EMBL" id="HACM01001191">
    <property type="protein sequence ID" value="CRZ01633.1"/>
    <property type="molecule type" value="Transcribed_RNA"/>
</dbReference>
<sequence length="533" mass="59386">LNNAVMSSHTASLIKWLSNPESYRTSSCRNKIAVKQTHLSVIFLLDDVVFKVKKQVELGFVDYSTLEKRHALCEAEVQLNKRLAPSVYLDVVPIYHDKKRYVIEPNTISDDMVVVEYAVKMVRLPDEQSLLFDLKRGALCGDDLAPIAGVIANFHMNIAARSPQISAFGSYENILFNVNENFQQTASHVGQGFVSASVFAQVKSQTLKVLSDVHDLIQERAINDEICDSHGDLRLEHVYRCGSTINIIDCIEFNDRFRYGDPLLDVAFLYMDLFYESAGFSLPERLFAEYVKACRIQDVQRLKPLVALYSSYRSIVRAKVTALRALDVDVDGDERDQSRKRAQRHWNVALMLITSPSSRPGVILVSGLPGSGKSTVALALESLTSHSVIIRSDVIRKESPGTVISYDDEAKAVLYGEMLVRASKLVSQGKLVLVDATFNLPAEVEHFRGLALDQGVVFAILLCCCKDQNVNRERIEKREGDASDANWEVYKRMARSWVGPTLTTANVSEVDTSGTLEQTKKNAQSALASIGLL</sequence>
<reference evidence="1" key="1">
    <citation type="submission" date="2015-04" db="EMBL/GenBank/DDBJ databases">
        <title>The genome sequence of the plant pathogenic Rhizarian Plasmodiophora brassicae reveals insights in its biotrophic life cycle and the origin of chitin synthesis.</title>
        <authorList>
            <person name="Schwelm A."/>
            <person name="Fogelqvist J."/>
            <person name="Knaust A."/>
            <person name="Julke S."/>
            <person name="Lilja T."/>
            <person name="Dhandapani V."/>
            <person name="Bonilla-Rosso G."/>
            <person name="Karlsson M."/>
            <person name="Shevchenko A."/>
            <person name="Choi S.R."/>
            <person name="Kim H.G."/>
            <person name="Park J.Y."/>
            <person name="Lim Y.P."/>
            <person name="Ludwig-Muller J."/>
            <person name="Dixelius C."/>
        </authorList>
    </citation>
    <scope>NUCLEOTIDE SEQUENCE</scope>
    <source>
        <tissue evidence="1">Potato root galls</tissue>
    </source>
</reference>